<name>A0A2G5TTX1_9PELO</name>
<feature type="region of interest" description="Disordered" evidence="1">
    <location>
        <begin position="136"/>
        <end position="158"/>
    </location>
</feature>
<protein>
    <submittedName>
        <fullName evidence="2">Uncharacterized protein</fullName>
    </submittedName>
</protein>
<keyword evidence="3" id="KW-1185">Reference proteome</keyword>
<evidence type="ECO:0000313" key="3">
    <source>
        <dbReference type="Proteomes" id="UP000230233"/>
    </source>
</evidence>
<proteinExistence type="predicted"/>
<sequence>MSATSDNDLMLLERTLEVFENVAKNSEKLENPESLKLAEKQAGDFENAARIIQQCQTDIDRAIDRDQHKRSKMVVDRIFEIVRRLYQIFKNLAKIDNQSNPMDFQYGKDRGEKGENLAQCVASALRWYANGCERKVAENSSGSSENSRKSKVQKQASEEWDLPRVPVIKAPEIGEEEIQRQYEQSTWAANVKKIQELFAMKK</sequence>
<accession>A0A2G5TTX1</accession>
<dbReference type="AlphaFoldDB" id="A0A2G5TTX1"/>
<gene>
    <name evidence="2" type="primary">Cnig_chr_V.g21896</name>
    <name evidence="2" type="ORF">B9Z55_021896</name>
</gene>
<dbReference type="EMBL" id="PDUG01000005">
    <property type="protein sequence ID" value="PIC30759.1"/>
    <property type="molecule type" value="Genomic_DNA"/>
</dbReference>
<comment type="caution">
    <text evidence="2">The sequence shown here is derived from an EMBL/GenBank/DDBJ whole genome shotgun (WGS) entry which is preliminary data.</text>
</comment>
<reference evidence="3" key="1">
    <citation type="submission" date="2017-10" db="EMBL/GenBank/DDBJ databases">
        <title>Rapid genome shrinkage in a self-fertile nematode reveals novel sperm competition proteins.</title>
        <authorList>
            <person name="Yin D."/>
            <person name="Schwarz E.M."/>
            <person name="Thomas C.G."/>
            <person name="Felde R.L."/>
            <person name="Korf I.F."/>
            <person name="Cutter A.D."/>
            <person name="Schartner C.M."/>
            <person name="Ralston E.J."/>
            <person name="Meyer B.J."/>
            <person name="Haag E.S."/>
        </authorList>
    </citation>
    <scope>NUCLEOTIDE SEQUENCE [LARGE SCALE GENOMIC DNA]</scope>
    <source>
        <strain evidence="3">JU1422</strain>
    </source>
</reference>
<evidence type="ECO:0000313" key="2">
    <source>
        <dbReference type="EMBL" id="PIC30759.1"/>
    </source>
</evidence>
<dbReference type="OrthoDB" id="10313170at2759"/>
<evidence type="ECO:0000256" key="1">
    <source>
        <dbReference type="SAM" id="MobiDB-lite"/>
    </source>
</evidence>
<organism evidence="2 3">
    <name type="scientific">Caenorhabditis nigoni</name>
    <dbReference type="NCBI Taxonomy" id="1611254"/>
    <lineage>
        <taxon>Eukaryota</taxon>
        <taxon>Metazoa</taxon>
        <taxon>Ecdysozoa</taxon>
        <taxon>Nematoda</taxon>
        <taxon>Chromadorea</taxon>
        <taxon>Rhabditida</taxon>
        <taxon>Rhabditina</taxon>
        <taxon>Rhabditomorpha</taxon>
        <taxon>Rhabditoidea</taxon>
        <taxon>Rhabditidae</taxon>
        <taxon>Peloderinae</taxon>
        <taxon>Caenorhabditis</taxon>
    </lineage>
</organism>
<dbReference type="Proteomes" id="UP000230233">
    <property type="component" value="Chromosome V"/>
</dbReference>